<sequence length="268" mass="30321">MQKGSATLFLLVGLVIAVSIGIFSFRLLKLPIPSSLPVPQVSQAPAKTSIPDPKILTYANQALGFEFEYPKDFSVKEDSEEQFNKRGNGDFRKNFKGYVGYEPAEVLGAVVVLEKEENYGTNPFALWVFDNPENLTTDGWFDKYWYYPFLWGVFDYTSKGHIALDQEATISGKMAKYKIVSYQPGSPKFIYISKDKKMYLFRAIGEVGEKILSSFKFLNNLEDNGFICPKTGWENCMPILTPEAQKQCSKEAIEWKEANCPNFQGVAQ</sequence>
<proteinExistence type="predicted"/>
<protein>
    <submittedName>
        <fullName evidence="2">Uncharacterized protein</fullName>
    </submittedName>
</protein>
<organism evidence="2 3">
    <name type="scientific">Candidatus Daviesbacteria bacterium RIFCSPHIGHO2_01_FULL_40_11</name>
    <dbReference type="NCBI Taxonomy" id="1797762"/>
    <lineage>
        <taxon>Bacteria</taxon>
        <taxon>Candidatus Daviesiibacteriota</taxon>
    </lineage>
</organism>
<dbReference type="EMBL" id="MFCP01000005">
    <property type="protein sequence ID" value="OGE29492.1"/>
    <property type="molecule type" value="Genomic_DNA"/>
</dbReference>
<comment type="caution">
    <text evidence="2">The sequence shown here is derived from an EMBL/GenBank/DDBJ whole genome shotgun (WGS) entry which is preliminary data.</text>
</comment>
<dbReference type="Proteomes" id="UP000177555">
    <property type="component" value="Unassembled WGS sequence"/>
</dbReference>
<evidence type="ECO:0000256" key="1">
    <source>
        <dbReference type="SAM" id="Phobius"/>
    </source>
</evidence>
<feature type="transmembrane region" description="Helical" evidence="1">
    <location>
        <begin position="6"/>
        <end position="28"/>
    </location>
</feature>
<accession>A0A1F5JLK0</accession>
<name>A0A1F5JLK0_9BACT</name>
<evidence type="ECO:0000313" key="3">
    <source>
        <dbReference type="Proteomes" id="UP000177555"/>
    </source>
</evidence>
<keyword evidence="1" id="KW-0812">Transmembrane</keyword>
<gene>
    <name evidence="2" type="ORF">A2867_00795</name>
</gene>
<reference evidence="2 3" key="1">
    <citation type="journal article" date="2016" name="Nat. Commun.">
        <title>Thousands of microbial genomes shed light on interconnected biogeochemical processes in an aquifer system.</title>
        <authorList>
            <person name="Anantharaman K."/>
            <person name="Brown C.T."/>
            <person name="Hug L.A."/>
            <person name="Sharon I."/>
            <person name="Castelle C.J."/>
            <person name="Probst A.J."/>
            <person name="Thomas B.C."/>
            <person name="Singh A."/>
            <person name="Wilkins M.J."/>
            <person name="Karaoz U."/>
            <person name="Brodie E.L."/>
            <person name="Williams K.H."/>
            <person name="Hubbard S.S."/>
            <person name="Banfield J.F."/>
        </authorList>
    </citation>
    <scope>NUCLEOTIDE SEQUENCE [LARGE SCALE GENOMIC DNA]</scope>
</reference>
<evidence type="ECO:0000313" key="2">
    <source>
        <dbReference type="EMBL" id="OGE29492.1"/>
    </source>
</evidence>
<dbReference type="AlphaFoldDB" id="A0A1F5JLK0"/>
<keyword evidence="1" id="KW-1133">Transmembrane helix</keyword>
<keyword evidence="1" id="KW-0472">Membrane</keyword>